<feature type="region of interest" description="Disordered" evidence="5">
    <location>
        <begin position="1"/>
        <end position="39"/>
    </location>
</feature>
<organism evidence="7">
    <name type="scientific">Microbotryum lychnidis-dioicae (strain p1A1 Lamole / MvSl-1064)</name>
    <name type="common">Anther smut fungus</name>
    <dbReference type="NCBI Taxonomy" id="683840"/>
    <lineage>
        <taxon>Eukaryota</taxon>
        <taxon>Fungi</taxon>
        <taxon>Dikarya</taxon>
        <taxon>Basidiomycota</taxon>
        <taxon>Pucciniomycotina</taxon>
        <taxon>Microbotryomycetes</taxon>
        <taxon>Microbotryales</taxon>
        <taxon>Microbotryaceae</taxon>
        <taxon>Microbotryum</taxon>
    </lineage>
</organism>
<dbReference type="Pfam" id="PF00004">
    <property type="entry name" value="AAA"/>
    <property type="match status" value="1"/>
</dbReference>
<dbReference type="PANTHER" id="PTHR45991">
    <property type="entry name" value="PACHYTENE CHECKPOINT PROTEIN 2"/>
    <property type="match status" value="1"/>
</dbReference>
<dbReference type="FunFam" id="3.40.50.300:FF:001494">
    <property type="entry name" value="Pachytene checkpoint component Pch2"/>
    <property type="match status" value="1"/>
</dbReference>
<reference evidence="8" key="4">
    <citation type="submission" date="2015-06" db="UniProtKB">
        <authorList>
            <consortium name="EnsemblFungi"/>
        </authorList>
    </citation>
    <scope>IDENTIFICATION</scope>
</reference>
<dbReference type="EMBL" id="AEIJ01000528">
    <property type="status" value="NOT_ANNOTATED_CDS"/>
    <property type="molecule type" value="Genomic_DNA"/>
</dbReference>
<dbReference type="InParanoid" id="U5HDM7"/>
<sequence length="648" mass="72305">MGSSGFELAITPPRPRQQSKKLSSAASTTAAAAATAAATTAISPLRKGSLNHPPKVLPILPILPLPQQRSLSPLTHLSTSTRSPSSSTNILHEHTLAHPVPNRTNGLGRTTLFGEPPSISRSTSAGDMSMVDDDDDDERQRSNQLQDEQLDLEHHDWQQEQEQEQEQEQDQDGDLKPETILDAAQDDSDDDQDQVYKPVLHVEVRLKPTGSVRTDTLRTIVRQYLLADESSTITVEQNCELDSAWTRIAVLDMYVERIWIAESDYPHMTVPLSQVELEIHLYQPALSSRTSDCFISTADDDYENQANEDDGPAASVLELPSLSLEGIWDNLIYEEPVKENLLNYIHSSMQFSDHDVDFNIVSWNRVCLLHGPPGSGKTSLCRALAQKLAIRLSTTYRFGRLIEINSHSLFSKWFSESGKLVQKLFASVTEMVEDEEGFAVVLIDEVESLTAARAGAMSGKEPSDALRVVNALLTQLDKLKTRKNCLVITTSNLSEAIDPAFIDRADIKQYVGLPPPPAIYWILRSSLLELMSKRMIRPQSLLTYDQLSKTRLPSTPEGTRSTPSHRLFDLATDCRGMSGRTLRKLPILAHSKFLTKQVLKGRAGSNDRGLKLERWLEALERVVREEKRQRGLIEGAGRKEGFLEGERM</sequence>
<feature type="domain" description="AAA+ ATPase" evidence="6">
    <location>
        <begin position="363"/>
        <end position="515"/>
    </location>
</feature>
<dbReference type="PANTHER" id="PTHR45991:SF1">
    <property type="entry name" value="PACHYTENE CHECKPOINT PROTEIN 2 HOMOLOG"/>
    <property type="match status" value="1"/>
</dbReference>
<evidence type="ECO:0000256" key="1">
    <source>
        <dbReference type="ARBA" id="ARBA00007271"/>
    </source>
</evidence>
<dbReference type="GO" id="GO:0051598">
    <property type="term" value="P:meiotic recombination checkpoint signaling"/>
    <property type="evidence" value="ECO:0007669"/>
    <property type="project" value="TreeGrafter"/>
</dbReference>
<name>U5HDM7_USTV1</name>
<dbReference type="EMBL" id="GL541709">
    <property type="protein sequence ID" value="KDE04359.1"/>
    <property type="molecule type" value="Genomic_DNA"/>
</dbReference>
<evidence type="ECO:0000256" key="5">
    <source>
        <dbReference type="SAM" id="MobiDB-lite"/>
    </source>
</evidence>
<dbReference type="Gene3D" id="3.40.50.300">
    <property type="entry name" value="P-loop containing nucleotide triphosphate hydrolases"/>
    <property type="match status" value="1"/>
</dbReference>
<dbReference type="InterPro" id="IPR027417">
    <property type="entry name" value="P-loop_NTPase"/>
</dbReference>
<evidence type="ECO:0000313" key="9">
    <source>
        <dbReference type="Proteomes" id="UP000017200"/>
    </source>
</evidence>
<dbReference type="InterPro" id="IPR003959">
    <property type="entry name" value="ATPase_AAA_core"/>
</dbReference>
<dbReference type="InterPro" id="IPR044539">
    <property type="entry name" value="Pch2-like"/>
</dbReference>
<dbReference type="GO" id="GO:0005694">
    <property type="term" value="C:chromosome"/>
    <property type="evidence" value="ECO:0007669"/>
    <property type="project" value="TreeGrafter"/>
</dbReference>
<feature type="region of interest" description="Disordered" evidence="5">
    <location>
        <begin position="94"/>
        <end position="143"/>
    </location>
</feature>
<dbReference type="InterPro" id="IPR003593">
    <property type="entry name" value="AAA+_ATPase"/>
</dbReference>
<reference evidence="7" key="2">
    <citation type="submission" date="2010-11" db="EMBL/GenBank/DDBJ databases">
        <authorList>
            <consortium name="The Broad Institute Genome Sequencing Platform"/>
            <person name="Earl A."/>
            <person name="Ward D."/>
            <person name="Feldgarden M."/>
            <person name="Gevers D."/>
            <person name="Butler R."/>
            <person name="Young S.K."/>
            <person name="Zeng Q."/>
            <person name="Gargeya S."/>
            <person name="Fitzgerald M."/>
            <person name="Haas B."/>
            <person name="Abouelleil A."/>
            <person name="Alvarado L."/>
            <person name="Arachchi H.M."/>
            <person name="Berlin A."/>
            <person name="Brown A."/>
            <person name="Chapman S.B."/>
            <person name="Chen Z."/>
            <person name="Dunbar C."/>
            <person name="Freedman E."/>
            <person name="Gearin G."/>
            <person name="Gellesch M."/>
            <person name="Goldberg J."/>
            <person name="Griggs A."/>
            <person name="Gujja S."/>
            <person name="Heilman E."/>
            <person name="Heiman D."/>
            <person name="Howarth C."/>
            <person name="Larson L."/>
            <person name="Lui A."/>
            <person name="MacDonald P.J.P."/>
            <person name="Mehta T."/>
            <person name="Montmayeur A."/>
            <person name="Murphy C."/>
            <person name="Neiman D."/>
            <person name="Pearson M."/>
            <person name="Priest M."/>
            <person name="Roberts A."/>
            <person name="Saif S."/>
            <person name="Shea T."/>
            <person name="Shenoy N."/>
            <person name="Sisk P."/>
            <person name="Stolte C."/>
            <person name="Sykes S."/>
            <person name="White J."/>
            <person name="Yandava C."/>
            <person name="Wortman J."/>
            <person name="Nusbaum C."/>
            <person name="Birren B."/>
        </authorList>
    </citation>
    <scope>NUCLEOTIDE SEQUENCE</scope>
    <source>
        <strain evidence="7">P1A1 Lamole</strain>
    </source>
</reference>
<protein>
    <recommendedName>
        <fullName evidence="6">AAA+ ATPase domain-containing protein</fullName>
    </recommendedName>
</protein>
<evidence type="ECO:0000313" key="7">
    <source>
        <dbReference type="EMBL" id="KDE04359.1"/>
    </source>
</evidence>
<evidence type="ECO:0000256" key="4">
    <source>
        <dbReference type="ARBA" id="ARBA00023254"/>
    </source>
</evidence>
<dbReference type="SMART" id="SM00382">
    <property type="entry name" value="AAA"/>
    <property type="match status" value="1"/>
</dbReference>
<dbReference type="Proteomes" id="UP000017200">
    <property type="component" value="Unassembled WGS sequence"/>
</dbReference>
<evidence type="ECO:0000259" key="6">
    <source>
        <dbReference type="SMART" id="SM00382"/>
    </source>
</evidence>
<feature type="compositionally biased region" description="Low complexity" evidence="5">
    <location>
        <begin position="23"/>
        <end position="39"/>
    </location>
</feature>
<evidence type="ECO:0000313" key="8">
    <source>
        <dbReference type="EnsemblFungi" id="MVLG_05238T0"/>
    </source>
</evidence>
<reference evidence="9" key="1">
    <citation type="submission" date="2010-11" db="EMBL/GenBank/DDBJ databases">
        <title>The genome sequence of Microbotryum violaceum strain p1A1 Lamole.</title>
        <authorList>
            <person name="Cuomo C."/>
            <person name="Perlin M."/>
            <person name="Young S.K."/>
            <person name="Zeng Q."/>
            <person name="Gargeya S."/>
            <person name="Alvarado L."/>
            <person name="Berlin A."/>
            <person name="Chapman S.B."/>
            <person name="Chen Z."/>
            <person name="Freedman E."/>
            <person name="Gellesch M."/>
            <person name="Goldberg J."/>
            <person name="Griggs A."/>
            <person name="Gujja S."/>
            <person name="Heilman E."/>
            <person name="Heiman D."/>
            <person name="Howarth C."/>
            <person name="Mehta T."/>
            <person name="Neiman D."/>
            <person name="Pearson M."/>
            <person name="Roberts A."/>
            <person name="Saif S."/>
            <person name="Shea T."/>
            <person name="Shenoy N."/>
            <person name="Sisk P."/>
            <person name="Stolte C."/>
            <person name="Sykes S."/>
            <person name="White J."/>
            <person name="Yandava C."/>
            <person name="Haas B."/>
            <person name="Nusbaum C."/>
            <person name="Birren B."/>
        </authorList>
    </citation>
    <scope>NUCLEOTIDE SEQUENCE [LARGE SCALE GENOMIC DNA]</scope>
    <source>
        <strain evidence="9">p1A1 Lamole</strain>
    </source>
</reference>
<dbReference type="STRING" id="683840.U5HDM7"/>
<dbReference type="OrthoDB" id="10042665at2759"/>
<keyword evidence="9" id="KW-1185">Reference proteome</keyword>
<dbReference type="AlphaFoldDB" id="U5HDM7"/>
<dbReference type="HOGENOM" id="CLU_028208_1_1_1"/>
<dbReference type="SUPFAM" id="SSF52540">
    <property type="entry name" value="P-loop containing nucleoside triphosphate hydrolases"/>
    <property type="match status" value="1"/>
</dbReference>
<reference evidence="7 9" key="3">
    <citation type="journal article" date="2015" name="BMC Genomics">
        <title>Sex and parasites: genomic and transcriptomic analysis of Microbotryum lychnidis-dioicae, the biotrophic and plant-castrating anther smut fungus.</title>
        <authorList>
            <person name="Perlin M.H."/>
            <person name="Amselem J."/>
            <person name="Fontanillas E."/>
            <person name="Toh S.S."/>
            <person name="Chen Z."/>
            <person name="Goldberg J."/>
            <person name="Duplessis S."/>
            <person name="Henrissat B."/>
            <person name="Young S."/>
            <person name="Zeng Q."/>
            <person name="Aguileta G."/>
            <person name="Petit E."/>
            <person name="Badouin H."/>
            <person name="Andrews J."/>
            <person name="Razeeq D."/>
            <person name="Gabaldon T."/>
            <person name="Quesneville H."/>
            <person name="Giraud T."/>
            <person name="Hood M.E."/>
            <person name="Schultz D.J."/>
            <person name="Cuomo C.A."/>
        </authorList>
    </citation>
    <scope>NUCLEOTIDE SEQUENCE [LARGE SCALE GENOMIC DNA]</scope>
    <source>
        <strain evidence="7">P1A1 Lamole</strain>
        <strain evidence="9">p1A1 Lamole</strain>
    </source>
</reference>
<dbReference type="GO" id="GO:0016887">
    <property type="term" value="F:ATP hydrolysis activity"/>
    <property type="evidence" value="ECO:0007669"/>
    <property type="project" value="InterPro"/>
</dbReference>
<dbReference type="GO" id="GO:0007131">
    <property type="term" value="P:reciprocal meiotic recombination"/>
    <property type="evidence" value="ECO:0007669"/>
    <property type="project" value="TreeGrafter"/>
</dbReference>
<dbReference type="Pfam" id="PF23242">
    <property type="entry name" value="AAA_lid_TRIP13_C"/>
    <property type="match status" value="1"/>
</dbReference>
<dbReference type="GO" id="GO:0005634">
    <property type="term" value="C:nucleus"/>
    <property type="evidence" value="ECO:0007669"/>
    <property type="project" value="TreeGrafter"/>
</dbReference>
<dbReference type="EnsemblFungi" id="MVLG_05238T0">
    <property type="protein sequence ID" value="MVLG_05238T0"/>
    <property type="gene ID" value="MVLG_05238"/>
</dbReference>
<dbReference type="Pfam" id="PF23563">
    <property type="entry name" value="TRIP13_N"/>
    <property type="match status" value="1"/>
</dbReference>
<gene>
    <name evidence="7" type="ORF">MVLG_05238</name>
</gene>
<evidence type="ECO:0000256" key="3">
    <source>
        <dbReference type="ARBA" id="ARBA00022840"/>
    </source>
</evidence>
<keyword evidence="2" id="KW-0547">Nucleotide-binding</keyword>
<keyword evidence="3" id="KW-0067">ATP-binding</keyword>
<dbReference type="EMBL" id="AEIJ01000527">
    <property type="status" value="NOT_ANNOTATED_CDS"/>
    <property type="molecule type" value="Genomic_DNA"/>
</dbReference>
<dbReference type="GO" id="GO:0005524">
    <property type="term" value="F:ATP binding"/>
    <property type="evidence" value="ECO:0007669"/>
    <property type="project" value="UniProtKB-KW"/>
</dbReference>
<accession>U5HDM7</accession>
<evidence type="ECO:0000256" key="2">
    <source>
        <dbReference type="ARBA" id="ARBA00022741"/>
    </source>
</evidence>
<proteinExistence type="inferred from homology"/>
<dbReference type="InterPro" id="IPR058249">
    <property type="entry name" value="Pch2_C"/>
</dbReference>
<keyword evidence="4" id="KW-0469">Meiosis</keyword>
<comment type="similarity">
    <text evidence="1">Belongs to the AAA ATPase family. PCH2 subfamily.</text>
</comment>